<dbReference type="InterPro" id="IPR029045">
    <property type="entry name" value="ClpP/crotonase-like_dom_sf"/>
</dbReference>
<organism evidence="3 4">
    <name type="scientific">Variovorax soli</name>
    <dbReference type="NCBI Taxonomy" id="376815"/>
    <lineage>
        <taxon>Bacteria</taxon>
        <taxon>Pseudomonadati</taxon>
        <taxon>Pseudomonadota</taxon>
        <taxon>Betaproteobacteria</taxon>
        <taxon>Burkholderiales</taxon>
        <taxon>Comamonadaceae</taxon>
        <taxon>Variovorax</taxon>
    </lineage>
</organism>
<comment type="similarity">
    <text evidence="1 2">Belongs to the enoyl-CoA hydratase/isomerase family.</text>
</comment>
<accession>A0ABU1N9C9</accession>
<dbReference type="PROSITE" id="PS00166">
    <property type="entry name" value="ENOYL_COA_HYDRATASE"/>
    <property type="match status" value="1"/>
</dbReference>
<dbReference type="PANTHER" id="PTHR43459">
    <property type="entry name" value="ENOYL-COA HYDRATASE"/>
    <property type="match status" value="1"/>
</dbReference>
<reference evidence="3 4" key="1">
    <citation type="submission" date="2023-07" db="EMBL/GenBank/DDBJ databases">
        <title>Sorghum-associated microbial communities from plants grown in Nebraska, USA.</title>
        <authorList>
            <person name="Schachtman D."/>
        </authorList>
    </citation>
    <scope>NUCLEOTIDE SEQUENCE [LARGE SCALE GENOMIC DNA]</scope>
    <source>
        <strain evidence="3 4">DS1781</strain>
    </source>
</reference>
<proteinExistence type="inferred from homology"/>
<dbReference type="CDD" id="cd06558">
    <property type="entry name" value="crotonase-like"/>
    <property type="match status" value="1"/>
</dbReference>
<evidence type="ECO:0000313" key="3">
    <source>
        <dbReference type="EMBL" id="MDR6535059.1"/>
    </source>
</evidence>
<evidence type="ECO:0000313" key="4">
    <source>
        <dbReference type="Proteomes" id="UP001184230"/>
    </source>
</evidence>
<dbReference type="Gene3D" id="3.90.226.10">
    <property type="entry name" value="2-enoyl-CoA Hydratase, Chain A, domain 1"/>
    <property type="match status" value="1"/>
</dbReference>
<gene>
    <name evidence="3" type="ORF">J2739_000819</name>
</gene>
<dbReference type="Pfam" id="PF00378">
    <property type="entry name" value="ECH_1"/>
    <property type="match status" value="1"/>
</dbReference>
<dbReference type="EMBL" id="JAVDRF010000002">
    <property type="protein sequence ID" value="MDR6535059.1"/>
    <property type="molecule type" value="Genomic_DNA"/>
</dbReference>
<evidence type="ECO:0000256" key="1">
    <source>
        <dbReference type="ARBA" id="ARBA00005254"/>
    </source>
</evidence>
<dbReference type="RefSeq" id="WP_309898824.1">
    <property type="nucleotide sequence ID" value="NZ_JAVDRF010000002.1"/>
</dbReference>
<comment type="caution">
    <text evidence="3">The sequence shown here is derived from an EMBL/GenBank/DDBJ whole genome shotgun (WGS) entry which is preliminary data.</text>
</comment>
<dbReference type="InterPro" id="IPR018376">
    <property type="entry name" value="Enoyl-CoA_hyd/isom_CS"/>
</dbReference>
<name>A0ABU1N9C9_9BURK</name>
<dbReference type="PANTHER" id="PTHR43459:SF1">
    <property type="entry name" value="EG:BACN32G11.4 PROTEIN"/>
    <property type="match status" value="1"/>
</dbReference>
<dbReference type="InterPro" id="IPR001753">
    <property type="entry name" value="Enoyl-CoA_hydra/iso"/>
</dbReference>
<dbReference type="Proteomes" id="UP001184230">
    <property type="component" value="Unassembled WGS sequence"/>
</dbReference>
<keyword evidence="4" id="KW-1185">Reference proteome</keyword>
<sequence length="265" mass="28283">MTGDSVLLERADGVAVLTLNRPSAKNAIDIPTTDALVAALRSLRTDDDIHAVVLTGAGGDFCAGGDVKGMADGGSRTVEQRRSGMARYAELARALAALDKPLIAAVDGVAFGAGLSMALYADIVLVSTRARLAMVFHRIGLVPDVGAWYQLPRVVGMQRAKELIYSAREFGAEEALRMNLALEALAPEALMPRAMELARSLANASPTAFSLSKRALSATLQSDLETMLDMEASSQAIALSSAYFREAIRRFAAKEPAQFRWPNKD</sequence>
<protein>
    <submittedName>
        <fullName evidence="3">Enoyl-CoA hydratase/carnithine racemase</fullName>
    </submittedName>
</protein>
<dbReference type="Gene3D" id="1.10.12.10">
    <property type="entry name" value="Lyase 2-enoyl-coa Hydratase, Chain A, domain 2"/>
    <property type="match status" value="1"/>
</dbReference>
<dbReference type="InterPro" id="IPR014748">
    <property type="entry name" value="Enoyl-CoA_hydra_C"/>
</dbReference>
<evidence type="ECO:0000256" key="2">
    <source>
        <dbReference type="RuleBase" id="RU003707"/>
    </source>
</evidence>
<dbReference type="SUPFAM" id="SSF52096">
    <property type="entry name" value="ClpP/crotonase"/>
    <property type="match status" value="1"/>
</dbReference>